<dbReference type="PANTHER" id="PTHR31286">
    <property type="entry name" value="GLYCINE-RICH CELL WALL STRUCTURAL PROTEIN 1.8-LIKE"/>
    <property type="match status" value="1"/>
</dbReference>
<evidence type="ECO:0000256" key="1">
    <source>
        <dbReference type="SAM" id="MobiDB-lite"/>
    </source>
</evidence>
<dbReference type="EMBL" id="RCHU01000673">
    <property type="protein sequence ID" value="TKR98426.1"/>
    <property type="molecule type" value="Genomic_DNA"/>
</dbReference>
<dbReference type="InterPro" id="IPR040256">
    <property type="entry name" value="At4g02000-like"/>
</dbReference>
<name>A0A4U5PPW0_POPAL</name>
<sequence>MSRLYFARVLIELDLLVELPHSINIVLPNGACLVQPVEYETLPKFYKHCRVLGHTTAMCSKVSPAIRANNKGSQDSISAGRTSWESNRSNHQHSTKATSRETLKASQGVV</sequence>
<feature type="compositionally biased region" description="Polar residues" evidence="1">
    <location>
        <begin position="70"/>
        <end position="89"/>
    </location>
</feature>
<proteinExistence type="predicted"/>
<evidence type="ECO:0000313" key="2">
    <source>
        <dbReference type="EMBL" id="TKR98426.1"/>
    </source>
</evidence>
<comment type="caution">
    <text evidence="2">The sequence shown here is derived from an EMBL/GenBank/DDBJ whole genome shotgun (WGS) entry which is preliminary data.</text>
</comment>
<dbReference type="AlphaFoldDB" id="A0A4U5PPW0"/>
<dbReference type="PANTHER" id="PTHR31286:SF180">
    <property type="entry name" value="OS10G0362600 PROTEIN"/>
    <property type="match status" value="1"/>
</dbReference>
<protein>
    <submittedName>
        <fullName evidence="2">Uncharacterized protein</fullName>
    </submittedName>
</protein>
<feature type="region of interest" description="Disordered" evidence="1">
    <location>
        <begin position="68"/>
        <end position="110"/>
    </location>
</feature>
<reference evidence="2" key="1">
    <citation type="submission" date="2018-10" db="EMBL/GenBank/DDBJ databases">
        <title>Population genomic analysis revealed the cold adaptation of white poplar.</title>
        <authorList>
            <person name="Liu Y.-J."/>
        </authorList>
    </citation>
    <scope>NUCLEOTIDE SEQUENCE [LARGE SCALE GENOMIC DNA]</scope>
    <source>
        <strain evidence="2">PAL-ZL1</strain>
    </source>
</reference>
<organism evidence="2">
    <name type="scientific">Populus alba</name>
    <name type="common">White poplar</name>
    <dbReference type="NCBI Taxonomy" id="43335"/>
    <lineage>
        <taxon>Eukaryota</taxon>
        <taxon>Viridiplantae</taxon>
        <taxon>Streptophyta</taxon>
        <taxon>Embryophyta</taxon>
        <taxon>Tracheophyta</taxon>
        <taxon>Spermatophyta</taxon>
        <taxon>Magnoliopsida</taxon>
        <taxon>eudicotyledons</taxon>
        <taxon>Gunneridae</taxon>
        <taxon>Pentapetalae</taxon>
        <taxon>rosids</taxon>
        <taxon>fabids</taxon>
        <taxon>Malpighiales</taxon>
        <taxon>Salicaceae</taxon>
        <taxon>Saliceae</taxon>
        <taxon>Populus</taxon>
    </lineage>
</organism>
<gene>
    <name evidence="2" type="ORF">D5086_0000203180</name>
</gene>
<accession>A0A4U5PPW0</accession>